<gene>
    <name evidence="1" type="ORF">FHS90_004572</name>
</gene>
<protein>
    <submittedName>
        <fullName evidence="1">Uncharacterized protein</fullName>
    </submittedName>
</protein>
<comment type="caution">
    <text evidence="1">The sequence shown here is derived from an EMBL/GenBank/DDBJ whole genome shotgun (WGS) entry which is preliminary data.</text>
</comment>
<dbReference type="EMBL" id="JACJIQ010000032">
    <property type="protein sequence ID" value="MBA9079831.1"/>
    <property type="molecule type" value="Genomic_DNA"/>
</dbReference>
<reference evidence="1 2" key="1">
    <citation type="submission" date="2020-08" db="EMBL/GenBank/DDBJ databases">
        <title>Genomic Encyclopedia of Type Strains, Phase IV (KMG-IV): sequencing the most valuable type-strain genomes for metagenomic binning, comparative biology and taxonomic classification.</title>
        <authorList>
            <person name="Goeker M."/>
        </authorList>
    </citation>
    <scope>NUCLEOTIDE SEQUENCE [LARGE SCALE GENOMIC DNA]</scope>
    <source>
        <strain evidence="1 2">DSM 29854</strain>
    </source>
</reference>
<organism evidence="1 2">
    <name type="scientific">Rufibacter quisquiliarum</name>
    <dbReference type="NCBI Taxonomy" id="1549639"/>
    <lineage>
        <taxon>Bacteria</taxon>
        <taxon>Pseudomonadati</taxon>
        <taxon>Bacteroidota</taxon>
        <taxon>Cytophagia</taxon>
        <taxon>Cytophagales</taxon>
        <taxon>Hymenobacteraceae</taxon>
        <taxon>Rufibacter</taxon>
    </lineage>
</organism>
<dbReference type="AlphaFoldDB" id="A0A839H1S2"/>
<evidence type="ECO:0000313" key="1">
    <source>
        <dbReference type="EMBL" id="MBA9079831.1"/>
    </source>
</evidence>
<dbReference type="RefSeq" id="WP_182514561.1">
    <property type="nucleotide sequence ID" value="NZ_JACJIQ010000032.1"/>
</dbReference>
<name>A0A839H1S2_9BACT</name>
<keyword evidence="2" id="KW-1185">Reference proteome</keyword>
<proteinExistence type="predicted"/>
<evidence type="ECO:0000313" key="2">
    <source>
        <dbReference type="Proteomes" id="UP000563094"/>
    </source>
</evidence>
<accession>A0A839H1S2</accession>
<dbReference type="Proteomes" id="UP000563094">
    <property type="component" value="Unassembled WGS sequence"/>
</dbReference>
<sequence length="124" mass="14439">MIIQKNANTPHFHLQMVVDGFVLLKFYDFHIPLSVEDILNFRLIKEAPDKVLLANPFGAGMSILGDDEHLEQLNRLMYRIIDWDKAPFHTSSLIQMPEGESMAEEILDKKITQKVRKQEYQLDI</sequence>